<dbReference type="STRING" id="3075.A0A087SCA0"/>
<reference evidence="3" key="3">
    <citation type="submission" date="2018-10" db="EMBL/GenBank/DDBJ databases">
        <authorList>
            <person name="Hovde B."/>
            <person name="Zhang X."/>
        </authorList>
    </citation>
    <scope>NUCLEOTIDE SEQUENCE [LARGE SCALE GENOMIC DNA]</scope>
    <source>
        <strain evidence="3">UTEX 25</strain>
    </source>
</reference>
<reference evidence="5" key="2">
    <citation type="journal article" date="2018" name="Algal Res.">
        <title>Characterization of plant carbon substrate utilization by Auxenochlorella protothecoides.</title>
        <authorList>
            <person name="Vogler B.W."/>
            <person name="Starkenburg S.R."/>
            <person name="Sudasinghe N."/>
            <person name="Schambach J.Y."/>
            <person name="Rollin J.A."/>
            <person name="Pattathil S."/>
            <person name="Barry A.N."/>
        </authorList>
    </citation>
    <scope>NUCLEOTIDE SEQUENCE [LARGE SCALE GENOMIC DNA]</scope>
    <source>
        <strain evidence="5">UTEX 25</strain>
    </source>
</reference>
<accession>A0A087SCA0</accession>
<evidence type="ECO:0000313" key="4">
    <source>
        <dbReference type="Proteomes" id="UP000028924"/>
    </source>
</evidence>
<reference evidence="3" key="4">
    <citation type="submission" date="2018-11" db="EMBL/GenBank/DDBJ databases">
        <title>Characterization of plant carbon substrate utilization by Auxenochlorella protothecoides.</title>
        <authorList>
            <person name="Vogler B.W."/>
            <person name="Starkenburg S.R."/>
            <person name="Sudasinghe N."/>
            <person name="Schambach J.Y."/>
            <person name="Rollin J.A."/>
            <person name="Pattathil S."/>
            <person name="Barry A.N."/>
        </authorList>
    </citation>
    <scope>NUCLEOTIDE SEQUENCE [LARGE SCALE GENOMIC DNA]</scope>
    <source>
        <strain evidence="3">UTEX 25</strain>
    </source>
</reference>
<sequence length="94" mass="10386">MYVRVKRQKTTVFLQVNPTDTVATLKSAIGDLIQQEPSTQQLYRGSTALTDTQTLAELGVHDDDELGLALKKEDGTWEALEIMRHEAPSDGVAE</sequence>
<keyword evidence="2" id="KW-0648">Protein biosynthesis</keyword>
<dbReference type="PANTHER" id="PTHR47725">
    <property type="entry name" value="OS03G0364000 PROTEIN"/>
    <property type="match status" value="1"/>
</dbReference>
<proteinExistence type="predicted"/>
<dbReference type="SUPFAM" id="SSF54236">
    <property type="entry name" value="Ubiquitin-like"/>
    <property type="match status" value="1"/>
</dbReference>
<protein>
    <submittedName>
        <fullName evidence="2">Transcription elongation factor B polypeptide 2</fullName>
    </submittedName>
</protein>
<name>A0A087SCA0_AUXPR</name>
<dbReference type="KEGG" id="apro:F751_1050"/>
<dbReference type="GO" id="GO:0003746">
    <property type="term" value="F:translation elongation factor activity"/>
    <property type="evidence" value="ECO:0007669"/>
    <property type="project" value="UniProtKB-KW"/>
</dbReference>
<keyword evidence="4" id="KW-1185">Reference proteome</keyword>
<dbReference type="EMBL" id="QOKY01000169">
    <property type="protein sequence ID" value="RMZ55264.1"/>
    <property type="molecule type" value="Genomic_DNA"/>
</dbReference>
<dbReference type="InterPro" id="IPR000626">
    <property type="entry name" value="Ubiquitin-like_dom"/>
</dbReference>
<dbReference type="AlphaFoldDB" id="A0A087SCA0"/>
<gene>
    <name evidence="3" type="ORF">APUTEX25_005542</name>
    <name evidence="2" type="ORF">F751_1050</name>
</gene>
<dbReference type="OrthoDB" id="428577at2759"/>
<feature type="domain" description="Ubiquitin-like" evidence="1">
    <location>
        <begin position="1"/>
        <end position="75"/>
    </location>
</feature>
<dbReference type="PANTHER" id="PTHR47725:SF2">
    <property type="entry name" value="UBIQUITIN-LIKE DOMAIN-CONTAINING PROTEIN"/>
    <property type="match status" value="1"/>
</dbReference>
<evidence type="ECO:0000313" key="3">
    <source>
        <dbReference type="EMBL" id="RMZ55264.1"/>
    </source>
</evidence>
<dbReference type="EMBL" id="KL662090">
    <property type="protein sequence ID" value="KFM23354.1"/>
    <property type="molecule type" value="Genomic_DNA"/>
</dbReference>
<organism evidence="2 4">
    <name type="scientific">Auxenochlorella protothecoides</name>
    <name type="common">Green microalga</name>
    <name type="synonym">Chlorella protothecoides</name>
    <dbReference type="NCBI Taxonomy" id="3075"/>
    <lineage>
        <taxon>Eukaryota</taxon>
        <taxon>Viridiplantae</taxon>
        <taxon>Chlorophyta</taxon>
        <taxon>core chlorophytes</taxon>
        <taxon>Trebouxiophyceae</taxon>
        <taxon>Chlorellales</taxon>
        <taxon>Chlorellaceae</taxon>
        <taxon>Auxenochlorella</taxon>
    </lineage>
</organism>
<evidence type="ECO:0000313" key="5">
    <source>
        <dbReference type="Proteomes" id="UP000279271"/>
    </source>
</evidence>
<dbReference type="SMART" id="SM00213">
    <property type="entry name" value="UBQ"/>
    <property type="match status" value="1"/>
</dbReference>
<dbReference type="RefSeq" id="XP_011396224.1">
    <property type="nucleotide sequence ID" value="XM_011397922.1"/>
</dbReference>
<keyword evidence="2" id="KW-0251">Elongation factor</keyword>
<dbReference type="Proteomes" id="UP000028924">
    <property type="component" value="Unassembled WGS sequence"/>
</dbReference>
<dbReference type="Proteomes" id="UP000279271">
    <property type="component" value="Unassembled WGS sequence"/>
</dbReference>
<dbReference type="GeneID" id="23612441"/>
<dbReference type="CDD" id="cd17039">
    <property type="entry name" value="Ubl_ubiquitin_like"/>
    <property type="match status" value="1"/>
</dbReference>
<dbReference type="eggNOG" id="KOG4495">
    <property type="taxonomic scope" value="Eukaryota"/>
</dbReference>
<evidence type="ECO:0000259" key="1">
    <source>
        <dbReference type="PROSITE" id="PS50053"/>
    </source>
</evidence>
<dbReference type="InterPro" id="IPR029071">
    <property type="entry name" value="Ubiquitin-like_domsf"/>
</dbReference>
<dbReference type="Pfam" id="PF00240">
    <property type="entry name" value="ubiquitin"/>
    <property type="match status" value="1"/>
</dbReference>
<reference evidence="2 4" key="1">
    <citation type="journal article" date="2014" name="BMC Genomics">
        <title>Oil accumulation mechanisms of the oleaginous microalga Chlorella protothecoides revealed through its genome, transcriptomes, and proteomes.</title>
        <authorList>
            <person name="Gao C."/>
            <person name="Wang Y."/>
            <person name="Shen Y."/>
            <person name="Yan D."/>
            <person name="He X."/>
            <person name="Dai J."/>
            <person name="Wu Q."/>
        </authorList>
    </citation>
    <scope>NUCLEOTIDE SEQUENCE [LARGE SCALE GENOMIC DNA]</scope>
    <source>
        <strain evidence="2 4">0710</strain>
    </source>
</reference>
<dbReference type="Gene3D" id="3.10.20.90">
    <property type="entry name" value="Phosphatidylinositol 3-kinase Catalytic Subunit, Chain A, domain 1"/>
    <property type="match status" value="1"/>
</dbReference>
<evidence type="ECO:0000313" key="2">
    <source>
        <dbReference type="EMBL" id="KFM23354.1"/>
    </source>
</evidence>
<dbReference type="PROSITE" id="PS50053">
    <property type="entry name" value="UBIQUITIN_2"/>
    <property type="match status" value="1"/>
</dbReference>